<dbReference type="OrthoDB" id="1453188at2"/>
<reference evidence="2" key="1">
    <citation type="submission" date="2016-11" db="EMBL/GenBank/DDBJ databases">
        <authorList>
            <person name="Varghese N."/>
            <person name="Submissions S."/>
        </authorList>
    </citation>
    <scope>NUCLEOTIDE SEQUENCE [LARGE SCALE GENOMIC DNA]</scope>
    <source>
        <strain evidence="2">DSM 16478</strain>
    </source>
</reference>
<dbReference type="AlphaFoldDB" id="A0A1M6TUF5"/>
<accession>A0A1M6TUF5</accession>
<sequence length="109" mass="12620">METKNKIYLPDGHLQTEEIIHDLQGIRTINNDLIVEKSLRSVIGKSYSLIEYLNFNPKIPWNQIEQKIITACKEDPDMHGIFINLLFMNRSQNTDYGKMGELIVKIAKS</sequence>
<dbReference type="STRING" id="228958.SAMN04488007_3372"/>
<dbReference type="RefSeq" id="WP_073246377.1">
    <property type="nucleotide sequence ID" value="NZ_CANLWT010000003.1"/>
</dbReference>
<protein>
    <submittedName>
        <fullName evidence="1">Uncharacterized protein</fullName>
    </submittedName>
</protein>
<evidence type="ECO:0000313" key="2">
    <source>
        <dbReference type="Proteomes" id="UP000184314"/>
    </source>
</evidence>
<organism evidence="1 2">
    <name type="scientific">Maribacter aquivivus</name>
    <dbReference type="NCBI Taxonomy" id="228958"/>
    <lineage>
        <taxon>Bacteria</taxon>
        <taxon>Pseudomonadati</taxon>
        <taxon>Bacteroidota</taxon>
        <taxon>Flavobacteriia</taxon>
        <taxon>Flavobacteriales</taxon>
        <taxon>Flavobacteriaceae</taxon>
        <taxon>Maribacter</taxon>
    </lineage>
</organism>
<proteinExistence type="predicted"/>
<dbReference type="Proteomes" id="UP000184314">
    <property type="component" value="Unassembled WGS sequence"/>
</dbReference>
<dbReference type="EMBL" id="FQZX01000003">
    <property type="protein sequence ID" value="SHK60665.1"/>
    <property type="molecule type" value="Genomic_DNA"/>
</dbReference>
<gene>
    <name evidence="1" type="ORF">SAMN04488007_3372</name>
</gene>
<evidence type="ECO:0000313" key="1">
    <source>
        <dbReference type="EMBL" id="SHK60665.1"/>
    </source>
</evidence>
<name>A0A1M6TUF5_9FLAO</name>
<keyword evidence="2" id="KW-1185">Reference proteome</keyword>